<dbReference type="SUPFAM" id="SSF46785">
    <property type="entry name" value="Winged helix' DNA-binding domain"/>
    <property type="match status" value="2"/>
</dbReference>
<dbReference type="OrthoDB" id="1957253at2"/>
<dbReference type="InterPro" id="IPR036390">
    <property type="entry name" value="WH_DNA-bd_sf"/>
</dbReference>
<organism evidence="5 7">
    <name type="scientific">Eisenbergiella tayi</name>
    <dbReference type="NCBI Taxonomy" id="1432052"/>
    <lineage>
        <taxon>Bacteria</taxon>
        <taxon>Bacillati</taxon>
        <taxon>Bacillota</taxon>
        <taxon>Clostridia</taxon>
        <taxon>Lachnospirales</taxon>
        <taxon>Lachnospiraceae</taxon>
        <taxon>Eisenbergiella</taxon>
    </lineage>
</organism>
<evidence type="ECO:0000313" key="8">
    <source>
        <dbReference type="Proteomes" id="UP000094271"/>
    </source>
</evidence>
<dbReference type="RefSeq" id="WP_069153683.1">
    <property type="nucleotide sequence ID" value="NZ_DAWDRA010000258.1"/>
</dbReference>
<evidence type="ECO:0000259" key="4">
    <source>
        <dbReference type="PROSITE" id="PS50949"/>
    </source>
</evidence>
<keyword evidence="3" id="KW-0804">Transcription</keyword>
<reference evidence="5 7" key="1">
    <citation type="submission" date="2016-07" db="EMBL/GenBank/DDBJ databases">
        <title>Characterization of isolates of Eisenbergiella tayi derived from blood cultures, using whole genome sequencing.</title>
        <authorList>
            <person name="Burdz T."/>
            <person name="Wiebe D."/>
            <person name="Huynh C."/>
            <person name="Bernard K."/>
        </authorList>
    </citation>
    <scope>NUCLEOTIDE SEQUENCE [LARGE SCALE GENOMIC DNA]</scope>
    <source>
        <strain evidence="5 7">NML 110608</strain>
    </source>
</reference>
<dbReference type="PROSITE" id="PS50949">
    <property type="entry name" value="HTH_GNTR"/>
    <property type="match status" value="2"/>
</dbReference>
<reference evidence="6 8" key="2">
    <citation type="submission" date="2016-08" db="EMBL/GenBank/DDBJ databases">
        <authorList>
            <person name="Seilhamer J.J."/>
        </authorList>
    </citation>
    <scope>NUCLEOTIDE SEQUENCE [LARGE SCALE GENOMIC DNA]</scope>
    <source>
        <strain evidence="6 8">NML150140-1</strain>
    </source>
</reference>
<dbReference type="GO" id="GO:0003700">
    <property type="term" value="F:DNA-binding transcription factor activity"/>
    <property type="evidence" value="ECO:0007669"/>
    <property type="project" value="InterPro"/>
</dbReference>
<comment type="caution">
    <text evidence="5">The sequence shown here is derived from an EMBL/GenBank/DDBJ whole genome shotgun (WGS) entry which is preliminary data.</text>
</comment>
<accession>A0A1E3A3E2</accession>
<evidence type="ECO:0000256" key="2">
    <source>
        <dbReference type="ARBA" id="ARBA00023125"/>
    </source>
</evidence>
<evidence type="ECO:0000256" key="3">
    <source>
        <dbReference type="ARBA" id="ARBA00023163"/>
    </source>
</evidence>
<feature type="domain" description="HTH gntR-type" evidence="4">
    <location>
        <begin position="5"/>
        <end position="73"/>
    </location>
</feature>
<dbReference type="PANTHER" id="PTHR43537:SF5">
    <property type="entry name" value="UXU OPERON TRANSCRIPTIONAL REGULATOR"/>
    <property type="match status" value="1"/>
</dbReference>
<evidence type="ECO:0000256" key="1">
    <source>
        <dbReference type="ARBA" id="ARBA00023015"/>
    </source>
</evidence>
<dbReference type="Proteomes" id="UP000094067">
    <property type="component" value="Unassembled WGS sequence"/>
</dbReference>
<dbReference type="Proteomes" id="UP000094271">
    <property type="component" value="Unassembled WGS sequence"/>
</dbReference>
<dbReference type="AlphaFoldDB" id="A0A1E3A3E2"/>
<dbReference type="InterPro" id="IPR036388">
    <property type="entry name" value="WH-like_DNA-bd_sf"/>
</dbReference>
<protein>
    <submittedName>
        <fullName evidence="5">Fatty acid metabolism regulator protein</fullName>
    </submittedName>
    <submittedName>
        <fullName evidence="6">GntR family transcriptional regulator</fullName>
    </submittedName>
</protein>
<gene>
    <name evidence="5" type="primary">fadR_2</name>
    <name evidence="6" type="ORF">BEI59_20705</name>
    <name evidence="5" type="ORF">BEI61_03923</name>
</gene>
<dbReference type="PANTHER" id="PTHR43537">
    <property type="entry name" value="TRANSCRIPTIONAL REGULATOR, GNTR FAMILY"/>
    <property type="match status" value="1"/>
</dbReference>
<dbReference type="GO" id="GO:0003677">
    <property type="term" value="F:DNA binding"/>
    <property type="evidence" value="ECO:0007669"/>
    <property type="project" value="UniProtKB-KW"/>
</dbReference>
<dbReference type="EMBL" id="MCGH01000003">
    <property type="protein sequence ID" value="ODM03129.1"/>
    <property type="molecule type" value="Genomic_DNA"/>
</dbReference>
<evidence type="ECO:0000313" key="6">
    <source>
        <dbReference type="EMBL" id="ODR48381.1"/>
    </source>
</evidence>
<dbReference type="InterPro" id="IPR000524">
    <property type="entry name" value="Tscrpt_reg_HTH_GntR"/>
</dbReference>
<dbReference type="SMART" id="SM00345">
    <property type="entry name" value="HTH_GNTR"/>
    <property type="match status" value="2"/>
</dbReference>
<dbReference type="EMBL" id="MEHA01000017">
    <property type="protein sequence ID" value="ODR48381.1"/>
    <property type="molecule type" value="Genomic_DNA"/>
</dbReference>
<sequence length="481" mass="55299">MENNTDLRKVVYSIMLTQIQFGTYRCGEKLPTIEETSRRLCVSIDTARTAYLKLKDEGYITLSKNVGATVKVNYDSQETEQFIQTFFSARKNAMIDLINSMLPLFGNAQCVGMKNASPEMLRKMEELFTEKNIEAPYAMLRHLNQKYSSLGNNLLMRLAWQIFMFLHDPFFSIKDNLHYFDQSEDYLSIVLVLCRKKEWTALRVKMAESMNKLTSSLTRFYKDRIHMPSPEKEVAFTWSSYKKSQQLCYSIAMELLISINRGLYPAGSLLPSQEELARQKNVSVSTIRRTLELLGSVGAIKSARHVGTRVLPLEQTSANSDFTKPVLRRRLLDMAESIQMLALSCKDVSVLTLSSLNTESIEELCVKLKAYKGLRRGENLSYFILSTVGESAPYQTIRTVYSELMRQFFWGYAFRGMNGKQEQINEMYDPFFDELIESLEKMDFCRFSASLEELAVLELRRTVSFLLDLGISDAENILIPE</sequence>
<evidence type="ECO:0000313" key="7">
    <source>
        <dbReference type="Proteomes" id="UP000094067"/>
    </source>
</evidence>
<dbReference type="Pfam" id="PF00392">
    <property type="entry name" value="GntR"/>
    <property type="match status" value="2"/>
</dbReference>
<feature type="domain" description="HTH gntR-type" evidence="4">
    <location>
        <begin position="245"/>
        <end position="313"/>
    </location>
</feature>
<keyword evidence="1" id="KW-0805">Transcription regulation</keyword>
<dbReference type="Gene3D" id="1.10.10.10">
    <property type="entry name" value="Winged helix-like DNA-binding domain superfamily/Winged helix DNA-binding domain"/>
    <property type="match status" value="2"/>
</dbReference>
<proteinExistence type="predicted"/>
<evidence type="ECO:0000313" key="5">
    <source>
        <dbReference type="EMBL" id="ODM03129.1"/>
    </source>
</evidence>
<keyword evidence="2" id="KW-0238">DNA-binding</keyword>
<name>A0A1E3A3E2_9FIRM</name>